<dbReference type="PANTHER" id="PTHR12526">
    <property type="entry name" value="GLYCOSYLTRANSFERASE"/>
    <property type="match status" value="1"/>
</dbReference>
<feature type="transmembrane region" description="Helical" evidence="2">
    <location>
        <begin position="985"/>
        <end position="1006"/>
    </location>
</feature>
<dbReference type="PANTHER" id="PTHR12526:SF630">
    <property type="entry name" value="GLYCOSYLTRANSFERASE"/>
    <property type="match status" value="1"/>
</dbReference>
<evidence type="ECO:0000313" key="3">
    <source>
        <dbReference type="EMBL" id="KAK3384076.1"/>
    </source>
</evidence>
<feature type="transmembrane region" description="Helical" evidence="2">
    <location>
        <begin position="1243"/>
        <end position="1264"/>
    </location>
</feature>
<dbReference type="SUPFAM" id="SSF53756">
    <property type="entry name" value="UDP-Glycosyltransferase/glycogen phosphorylase"/>
    <property type="match status" value="1"/>
</dbReference>
<protein>
    <recommendedName>
        <fullName evidence="5">DUF3492 domain-containing protein</fullName>
    </recommendedName>
</protein>
<proteinExistence type="predicted"/>
<keyword evidence="4" id="KW-1185">Reference proteome</keyword>
<feature type="region of interest" description="Disordered" evidence="1">
    <location>
        <begin position="817"/>
        <end position="836"/>
    </location>
</feature>
<feature type="transmembrane region" description="Helical" evidence="2">
    <location>
        <begin position="48"/>
        <end position="71"/>
    </location>
</feature>
<keyword evidence="2" id="KW-0812">Transmembrane</keyword>
<feature type="transmembrane region" description="Helical" evidence="2">
    <location>
        <begin position="1389"/>
        <end position="1412"/>
    </location>
</feature>
<dbReference type="Gene3D" id="3.40.50.2000">
    <property type="entry name" value="Glycogen Phosphorylase B"/>
    <property type="match status" value="1"/>
</dbReference>
<sequence>MASFFQPPTSGDPVIAACGGADTTASWRQIYCNRAISPEQRLNTPLQYFTLILAVTCISLPLVVSLTLRAYCMLEKKRKSKAKGERFQSLRKKDLLSSSSARDNGLTITAQSFHFIDGKSITQNVKEDAAPDKTLYIIPLPSFVDDPTQYPPILAASGTTHQQLAGLLDAGQVSQTSLPVWANFVFNLVHKDRALTTIVLQVSETNGNDESTLLIASLLCEFRRSEVPVLLKLSHDDIALTRAIDFGLVAGVIVENACILRTGERRDYFRAQGLRDIMARAAEERAHRPAFFMGFHDVWSSQPSAAAVCRAEKLARHFDAVFEHGPDSSVETQYADRLPRSLSGFEFLRKPEISELQKSWLEQNGKVGQGLGTPGGEGQVACLDLGVLAKVVPDISFLLKPVPLPEKSELPGPESHSMRPWTGYVDSALSRGNFWQFNADGEMISPMGCVPLLNGTTKAQYEAITATQTRLRDLNMLQRFDDAEVSKLVEQLKAFHERSEFSHLVGSLVDGLVQQTVVVSKGLGTGFTLPDNRTEVWGVSSVSSSDEGAVVDLLISRRCPTDIGTVLHTWLAHHGVSCVQRYEEEARLEETSTGTADVSLPQSMRAAIDRATPSEILRMVQQLQLAGAEHPFKNAIETHCREVLIDETSATQWNDAHCRQLLAGTVSMCDLLQWRLSELAHMGCQQLPSLDNLALLHSTIERLVNSSLFSGDSSTPNIISNALLQAYDPSRPHRHPSADASADLLALLFFSALRRAALDDVYYEATDHCPVFAQPDQAAVFAELWVLGSQCELFFGMSPRALGQVLYDRHRAFLRENPPPAAEREGSGGAGLMGMYSKPEPQGSTTAGAGDGEQTDLKIGKSTALQRLWTKAQEMGAFSIFCVPAVVDVVLLTFLGRGLFMTAFMGGEHLAAACQALLVALLLSAGVTGWVGSVGNYYLCNYAYNSMVYFHVQRLSGGFVLSLLVAAVGAVVVGVKVSVGPAFTFFAYLVLISTYLYLLGIMATMHQRGSPLTSGRTVLWRTMPVLCLSPAVSAYINGHDLAIYLSVGYGFLVLLIVQYRSLCHEWINWTDNIPVFTEDDLVTWYSARLERTQRHLSDSSSAETLPTASKESRAVVKKLAVDAFRDSVESYRRSLRSRLGGGILAPDPLVRRVEKGLPYIHWLLLKEAHGKEEDVSAPFSVSWFAQVSQALKKQQQMTQGLKEHSIGQNVALFLVCLMDRWVSMAMAASSAPSPSVFGSFTSRYAVCLAILYFCAGAMALDAVLQTYWPASYALSDEKLASCEDADAVARKWERSRRRKYAMAFLQLGRRLMFVGGCCTLVVWLLVDDPRMVQLYYAYIAGYSAVVVFQFNRCFTLDVRRHVTSIMVSAAIGFTAGCVLHRVLDDSLLFFADVIALNIATILAALLTCVWVLRKSESISPNDADPTSDKTKVWAQRRLTESRGFMAASRKSQWQTVPGVLVSFQDSSPVASKTTELLKSAKDQPTDNEETVPWAGGVLKTAAELWTESRIQVTVCSRSSFSDADLEDFVSFSKYDGGTLHINVGLFGEDELAAASWHTTAAEMVAEIILFHTSRAVLGLSEAQATQAMSFPYAGDSLPRSVQLEIATADIILQHLCFGINVELKWDHLSSATREVILGRVLDAPVAAATKMLSWAKSAKVNVQASDFNAGERLKLSNADKVGVPQQVRMPEESRHGLAAPSTKCTKVFRRLGGLLLRFPVNFVEWVGIISGAGSNIERELWYLLSDHPNMRGAACWRVKNAWIYATLIYHHKALVHISRLATRGTSRTLYKDSIVAEMHRKTLTGFASRNDQNTLMLDIFEGRLARPAADQTPLATAVYDGHFRLVQRTDGGTKSRSIATYPITKHIADGSVNKNCHYDKRGQYSFRYFYKSTPKGSHEVLRARFSLAQSPASGSLTVCWGTPLREDVAEECNWVPSDRVCRVVREVGEKTYTTTSNYQHRRDPVMATVLYEGGIATAMPEPPCLFEHEKLLQQRPTDVSFENDDLLIYHSLSYVKRMATPSTQKQTWAFCLNPASWQYWRRKVVYRRVPTWWLRTELWNHWRKSGSLDAVTACWMDELILRQEPLLRKYWAARGLGQLSTAKAALDMQVEQIVAAIEIETDVSEVCLLPVKCSDLYTMGLGRDANQLTTRPGDCFSDTGDRISVIFNDIGCWPDTPGGVSNCRRDLVNGHSTIRNHVLAESANEHGIPRFQVEKNVQSLKLLPLWGLDGRTPSHGIIDNLVESEVDAKIANTHARRDIVGTFVPLLRQFVKGARSRHISREDMVAYSNALLAMFAYFEHKDYNATWNSREVAAAWAGAWLAEHDDKDSDMRNPAGYLDLERPSTADLHSALAIYTSYFFIFSVQTPADCPRVFQSTHHGISSLFGMLLKYRRGASFGIWDHAILWRECCLNISPAQSTLPLPVQSMLLAGIGLAMRLAYFHADVVLPCTPVFNPIWEAELGTDSGRLAHRKAFSRKIDAIVNGVSNMDAFQPATDADTLTETTPTVVMLSNVQFIKDIRTAILAADIIVNTLELTTYRLLIYGARDREPAYDAAMARLIASCSLTQNVELAGYGDARAALRGASLFVNSSLSEGLPLAIAEAALAGVPIVATAVGATALVLTDPDDGATRYGDIVPPNDAAALARAQIALLAMAGPRWARFADSDAHLPDVLTARDAAWLQARMRDAAPARRRLGLRGREVVLRGFHGKRYLREHEQMYWVQWHLARMRGVDGLADVAGLGDGVCWRDLETEGQGGEGRVVGDGLGWRAFQGKERGRQPRRRRLRKAGKGRDESEGKVTTPL</sequence>
<feature type="compositionally biased region" description="Basic residues" evidence="1">
    <location>
        <begin position="2779"/>
        <end position="2789"/>
    </location>
</feature>
<feature type="transmembrane region" description="Helical" evidence="2">
    <location>
        <begin position="1210"/>
        <end position="1231"/>
    </location>
</feature>
<name>A0AAE0NM65_9PEZI</name>
<reference evidence="3" key="1">
    <citation type="journal article" date="2023" name="Mol. Phylogenet. Evol.">
        <title>Genome-scale phylogeny and comparative genomics of the fungal order Sordariales.</title>
        <authorList>
            <person name="Hensen N."/>
            <person name="Bonometti L."/>
            <person name="Westerberg I."/>
            <person name="Brannstrom I.O."/>
            <person name="Guillou S."/>
            <person name="Cros-Aarteil S."/>
            <person name="Calhoun S."/>
            <person name="Haridas S."/>
            <person name="Kuo A."/>
            <person name="Mondo S."/>
            <person name="Pangilinan J."/>
            <person name="Riley R."/>
            <person name="LaButti K."/>
            <person name="Andreopoulos B."/>
            <person name="Lipzen A."/>
            <person name="Chen C."/>
            <person name="Yan M."/>
            <person name="Daum C."/>
            <person name="Ng V."/>
            <person name="Clum A."/>
            <person name="Steindorff A."/>
            <person name="Ohm R.A."/>
            <person name="Martin F."/>
            <person name="Silar P."/>
            <person name="Natvig D.O."/>
            <person name="Lalanne C."/>
            <person name="Gautier V."/>
            <person name="Ament-Velasquez S.L."/>
            <person name="Kruys A."/>
            <person name="Hutchinson M.I."/>
            <person name="Powell A.J."/>
            <person name="Barry K."/>
            <person name="Miller A.N."/>
            <person name="Grigoriev I.V."/>
            <person name="Debuchy R."/>
            <person name="Gladieux P."/>
            <person name="Hiltunen Thoren M."/>
            <person name="Johannesson H."/>
        </authorList>
    </citation>
    <scope>NUCLEOTIDE SEQUENCE</scope>
    <source>
        <strain evidence="3">CBS 958.72</strain>
    </source>
</reference>
<feature type="transmembrane region" description="Helical" evidence="2">
    <location>
        <begin position="916"/>
        <end position="939"/>
    </location>
</feature>
<dbReference type="Pfam" id="PF13692">
    <property type="entry name" value="Glyco_trans_1_4"/>
    <property type="match status" value="1"/>
</dbReference>
<evidence type="ECO:0000256" key="2">
    <source>
        <dbReference type="SAM" id="Phobius"/>
    </source>
</evidence>
<feature type="region of interest" description="Disordered" evidence="1">
    <location>
        <begin position="2771"/>
        <end position="2803"/>
    </location>
</feature>
<feature type="transmembrane region" description="Helical" evidence="2">
    <location>
        <begin position="1362"/>
        <end position="1383"/>
    </location>
</feature>
<feature type="transmembrane region" description="Helical" evidence="2">
    <location>
        <begin position="959"/>
        <end position="979"/>
    </location>
</feature>
<keyword evidence="2" id="KW-0472">Membrane</keyword>
<feature type="transmembrane region" description="Helical" evidence="2">
    <location>
        <begin position="875"/>
        <end position="896"/>
    </location>
</feature>
<comment type="caution">
    <text evidence="3">The sequence shown here is derived from an EMBL/GenBank/DDBJ whole genome shotgun (WGS) entry which is preliminary data.</text>
</comment>
<evidence type="ECO:0000256" key="1">
    <source>
        <dbReference type="SAM" id="MobiDB-lite"/>
    </source>
</evidence>
<feature type="transmembrane region" description="Helical" evidence="2">
    <location>
        <begin position="1042"/>
        <end position="1059"/>
    </location>
</feature>
<keyword evidence="2" id="KW-1133">Transmembrane helix</keyword>
<evidence type="ECO:0008006" key="5">
    <source>
        <dbReference type="Google" id="ProtNLM"/>
    </source>
</evidence>
<dbReference type="Proteomes" id="UP001287356">
    <property type="component" value="Unassembled WGS sequence"/>
</dbReference>
<organism evidence="3 4">
    <name type="scientific">Lasiosphaeria ovina</name>
    <dbReference type="NCBI Taxonomy" id="92902"/>
    <lineage>
        <taxon>Eukaryota</taxon>
        <taxon>Fungi</taxon>
        <taxon>Dikarya</taxon>
        <taxon>Ascomycota</taxon>
        <taxon>Pezizomycotina</taxon>
        <taxon>Sordariomycetes</taxon>
        <taxon>Sordariomycetidae</taxon>
        <taxon>Sordariales</taxon>
        <taxon>Lasiosphaeriaceae</taxon>
        <taxon>Lasiosphaeria</taxon>
    </lineage>
</organism>
<feature type="transmembrane region" description="Helical" evidence="2">
    <location>
        <begin position="1300"/>
        <end position="1326"/>
    </location>
</feature>
<feature type="transmembrane region" description="Helical" evidence="2">
    <location>
        <begin position="1018"/>
        <end position="1036"/>
    </location>
</feature>
<feature type="transmembrane region" description="Helical" evidence="2">
    <location>
        <begin position="1332"/>
        <end position="1350"/>
    </location>
</feature>
<evidence type="ECO:0000313" key="4">
    <source>
        <dbReference type="Proteomes" id="UP001287356"/>
    </source>
</evidence>
<gene>
    <name evidence="3" type="ORF">B0T24DRAFT_646157</name>
</gene>
<accession>A0AAE0NM65</accession>
<reference evidence="3" key="2">
    <citation type="submission" date="2023-06" db="EMBL/GenBank/DDBJ databases">
        <authorList>
            <consortium name="Lawrence Berkeley National Laboratory"/>
            <person name="Haridas S."/>
            <person name="Hensen N."/>
            <person name="Bonometti L."/>
            <person name="Westerberg I."/>
            <person name="Brannstrom I.O."/>
            <person name="Guillou S."/>
            <person name="Cros-Aarteil S."/>
            <person name="Calhoun S."/>
            <person name="Kuo A."/>
            <person name="Mondo S."/>
            <person name="Pangilinan J."/>
            <person name="Riley R."/>
            <person name="Labutti K."/>
            <person name="Andreopoulos B."/>
            <person name="Lipzen A."/>
            <person name="Chen C."/>
            <person name="Yanf M."/>
            <person name="Daum C."/>
            <person name="Ng V."/>
            <person name="Clum A."/>
            <person name="Steindorff A."/>
            <person name="Ohm R."/>
            <person name="Martin F."/>
            <person name="Silar P."/>
            <person name="Natvig D."/>
            <person name="Lalanne C."/>
            <person name="Gautier V."/>
            <person name="Ament-Velasquez S.L."/>
            <person name="Kruys A."/>
            <person name="Hutchinson M.I."/>
            <person name="Powell A.J."/>
            <person name="Barry K."/>
            <person name="Miller A.N."/>
            <person name="Grigoriev I.V."/>
            <person name="Debuchy R."/>
            <person name="Gladieux P."/>
            <person name="Thoren M.H."/>
            <person name="Johannesson H."/>
        </authorList>
    </citation>
    <scope>NUCLEOTIDE SEQUENCE</scope>
    <source>
        <strain evidence="3">CBS 958.72</strain>
    </source>
</reference>
<dbReference type="EMBL" id="JAULSN010000001">
    <property type="protein sequence ID" value="KAK3384076.1"/>
    <property type="molecule type" value="Genomic_DNA"/>
</dbReference>